<dbReference type="RefSeq" id="WP_207162836.1">
    <property type="nucleotide sequence ID" value="NZ_CP071382.1"/>
</dbReference>
<name>A0ABX7Q1W1_9BACT</name>
<proteinExistence type="predicted"/>
<evidence type="ECO:0000313" key="1">
    <source>
        <dbReference type="EMBL" id="QSV45030.1"/>
    </source>
</evidence>
<protein>
    <submittedName>
        <fullName evidence="1">Glycosyltransferase</fullName>
    </submittedName>
</protein>
<keyword evidence="2" id="KW-1185">Reference proteome</keyword>
<gene>
    <name evidence="1" type="ORF">JZM60_12850</name>
</gene>
<dbReference type="PANTHER" id="PTHR12526">
    <property type="entry name" value="GLYCOSYLTRANSFERASE"/>
    <property type="match status" value="1"/>
</dbReference>
<sequence length="401" mass="45665">MKMLKGRNIVVFSDDWGRHPSSCQHLVKQLLPFNRVIWVNTIGMRSPRFSLYDVKRSFEVIGGWLRKKQEPEVDVLPVNLKVVGPIMLPYNNISIVRRFNRQSVRHTLMRRLAAEGMTNPLVISTFPCTCDYVGDLGESLYVYYCVDDFVNWPDVNLDLINTMEKKLLYNCDLVLVTAEELRKIKRSPEKPIHLLAHGVDSDRFNIRRDPDALPEAMRKFQGPVIGFFGALSAWLDFELIAALAAARPEWSFVFIGPADTDISPIMNIPNIHFVGKVPYEQLPAYAARFNAGIIPFQVNELTRSVNPLKLLEYLSLGMPVVSTYMPEVMKYADVVSIVRTSDEFLAALDVALADDDERKRQQRIEKARDNSWQAVAERFGQLVQQAEQQKGSPYERTGGVS</sequence>
<dbReference type="Proteomes" id="UP000663651">
    <property type="component" value="Chromosome"/>
</dbReference>
<dbReference type="Gene3D" id="3.40.50.2000">
    <property type="entry name" value="Glycogen Phosphorylase B"/>
    <property type="match status" value="1"/>
</dbReference>
<organism evidence="1 2">
    <name type="scientific">Geobacter benzoatilyticus</name>
    <dbReference type="NCBI Taxonomy" id="2815309"/>
    <lineage>
        <taxon>Bacteria</taxon>
        <taxon>Pseudomonadati</taxon>
        <taxon>Thermodesulfobacteriota</taxon>
        <taxon>Desulfuromonadia</taxon>
        <taxon>Geobacterales</taxon>
        <taxon>Geobacteraceae</taxon>
        <taxon>Geobacter</taxon>
    </lineage>
</organism>
<dbReference type="SUPFAM" id="SSF53756">
    <property type="entry name" value="UDP-Glycosyltransferase/glycogen phosphorylase"/>
    <property type="match status" value="1"/>
</dbReference>
<dbReference type="PANTHER" id="PTHR12526:SF630">
    <property type="entry name" value="GLYCOSYLTRANSFERASE"/>
    <property type="match status" value="1"/>
</dbReference>
<evidence type="ECO:0000313" key="2">
    <source>
        <dbReference type="Proteomes" id="UP000663651"/>
    </source>
</evidence>
<dbReference type="EMBL" id="CP071382">
    <property type="protein sequence ID" value="QSV45030.1"/>
    <property type="molecule type" value="Genomic_DNA"/>
</dbReference>
<reference evidence="1 2" key="1">
    <citation type="submission" date="2021-03" db="EMBL/GenBank/DDBJ databases">
        <title>Geobacter metallireducens gen. nov. sp. nov., a microorganism capable of coupling the complete oxidation of organic compounds to the reduction of iron and other metals.</title>
        <authorList>
            <person name="Li Y."/>
        </authorList>
    </citation>
    <scope>NUCLEOTIDE SEQUENCE [LARGE SCALE GENOMIC DNA]</scope>
    <source>
        <strain evidence="1 2">Jerry-YX</strain>
    </source>
</reference>
<dbReference type="Pfam" id="PF13692">
    <property type="entry name" value="Glyco_trans_1_4"/>
    <property type="match status" value="1"/>
</dbReference>
<dbReference type="Gene3D" id="3.40.50.11010">
    <property type="match status" value="1"/>
</dbReference>
<accession>A0ABX7Q1W1</accession>